<sequence>MEEKEGEGEARPGVPVANDNRSSPIVVGASECMPSSTHKLGEDSDVAAIKRSTKGANTSSGTKKDEKDGAPPPVREANMDADEAPFPSEGNEDGVLDKQQDGVAPALNEANMDVDEASFPREDTEHHAATESKTEVNECGALEKQQDVAASVMGKTKIVVDESSAPQQDHTVAAAPSEGDSRVVDQHPNTSDGGFPVKKDEEGM</sequence>
<gene>
    <name evidence="2" type="ORF">TRIUR3_17116</name>
</gene>
<reference evidence="2" key="1">
    <citation type="journal article" date="2013" name="Nature">
        <title>Draft genome of the wheat A-genome progenitor Triticum urartu.</title>
        <authorList>
            <person name="Ling H.Q."/>
            <person name="Zhao S."/>
            <person name="Liu D."/>
            <person name="Wang J."/>
            <person name="Sun H."/>
            <person name="Zhang C."/>
            <person name="Fan H."/>
            <person name="Li D."/>
            <person name="Dong L."/>
            <person name="Tao Y."/>
            <person name="Gao C."/>
            <person name="Wu H."/>
            <person name="Li Y."/>
            <person name="Cui Y."/>
            <person name="Guo X."/>
            <person name="Zheng S."/>
            <person name="Wang B."/>
            <person name="Yu K."/>
            <person name="Liang Q."/>
            <person name="Yang W."/>
            <person name="Lou X."/>
            <person name="Chen J."/>
            <person name="Feng M."/>
            <person name="Jian J."/>
            <person name="Zhang X."/>
            <person name="Luo G."/>
            <person name="Jiang Y."/>
            <person name="Liu J."/>
            <person name="Wang Z."/>
            <person name="Sha Y."/>
            <person name="Zhang B."/>
            <person name="Wu H."/>
            <person name="Tang D."/>
            <person name="Shen Q."/>
            <person name="Xue P."/>
            <person name="Zou S."/>
            <person name="Wang X."/>
            <person name="Liu X."/>
            <person name="Wang F."/>
            <person name="Yang Y."/>
            <person name="An X."/>
            <person name="Dong Z."/>
            <person name="Zhang K."/>
            <person name="Zhang X."/>
            <person name="Luo M.C."/>
            <person name="Dvorak J."/>
            <person name="Tong Y."/>
            <person name="Wang J."/>
            <person name="Yang H."/>
            <person name="Li Z."/>
            <person name="Wang D."/>
            <person name="Zhang A."/>
            <person name="Wang J."/>
        </authorList>
    </citation>
    <scope>NUCLEOTIDE SEQUENCE</scope>
</reference>
<evidence type="ECO:0000313" key="2">
    <source>
        <dbReference type="EMBL" id="EMS56597.1"/>
    </source>
</evidence>
<accession>M7Z9A8</accession>
<dbReference type="AlphaFoldDB" id="M7Z9A8"/>
<feature type="region of interest" description="Disordered" evidence="1">
    <location>
        <begin position="1"/>
        <end position="107"/>
    </location>
</feature>
<protein>
    <submittedName>
        <fullName evidence="2">Uncharacterized protein</fullName>
    </submittedName>
</protein>
<proteinExistence type="predicted"/>
<organism evidence="2">
    <name type="scientific">Triticum urartu</name>
    <name type="common">Red wild einkorn</name>
    <name type="synonym">Crithodium urartu</name>
    <dbReference type="NCBI Taxonomy" id="4572"/>
    <lineage>
        <taxon>Eukaryota</taxon>
        <taxon>Viridiplantae</taxon>
        <taxon>Streptophyta</taxon>
        <taxon>Embryophyta</taxon>
        <taxon>Tracheophyta</taxon>
        <taxon>Spermatophyta</taxon>
        <taxon>Magnoliopsida</taxon>
        <taxon>Liliopsida</taxon>
        <taxon>Poales</taxon>
        <taxon>Poaceae</taxon>
        <taxon>BOP clade</taxon>
        <taxon>Pooideae</taxon>
        <taxon>Triticodae</taxon>
        <taxon>Triticeae</taxon>
        <taxon>Triticinae</taxon>
        <taxon>Triticum</taxon>
    </lineage>
</organism>
<dbReference type="STRING" id="4572.M7Z9A8"/>
<feature type="region of interest" description="Disordered" evidence="1">
    <location>
        <begin position="161"/>
        <end position="204"/>
    </location>
</feature>
<evidence type="ECO:0000256" key="1">
    <source>
        <dbReference type="SAM" id="MobiDB-lite"/>
    </source>
</evidence>
<name>M7Z9A8_TRIUA</name>
<feature type="compositionally biased region" description="Basic and acidic residues" evidence="1">
    <location>
        <begin position="1"/>
        <end position="10"/>
    </location>
</feature>
<dbReference type="EMBL" id="KD156083">
    <property type="protein sequence ID" value="EMS56597.1"/>
    <property type="molecule type" value="Genomic_DNA"/>
</dbReference>